<dbReference type="Proteomes" id="UP000017246">
    <property type="component" value="Unassembled WGS sequence"/>
</dbReference>
<organism evidence="1 2">
    <name type="scientific">Echinococcus multilocularis</name>
    <name type="common">Fox tapeworm</name>
    <dbReference type="NCBI Taxonomy" id="6211"/>
    <lineage>
        <taxon>Eukaryota</taxon>
        <taxon>Metazoa</taxon>
        <taxon>Spiralia</taxon>
        <taxon>Lophotrochozoa</taxon>
        <taxon>Platyhelminthes</taxon>
        <taxon>Cestoda</taxon>
        <taxon>Eucestoda</taxon>
        <taxon>Cyclophyllidea</taxon>
        <taxon>Taeniidae</taxon>
        <taxon>Echinococcus</taxon>
    </lineage>
</organism>
<protein>
    <submittedName>
        <fullName evidence="1">Uncharacterized protein</fullName>
    </submittedName>
</protein>
<keyword evidence="2" id="KW-1185">Reference proteome</keyword>
<dbReference type="AlphaFoldDB" id="A0A068Y127"/>
<dbReference type="EMBL" id="LN902848">
    <property type="protein sequence ID" value="CDS36109.2"/>
    <property type="molecule type" value="Genomic_DNA"/>
</dbReference>
<evidence type="ECO:0000313" key="2">
    <source>
        <dbReference type="Proteomes" id="UP000017246"/>
    </source>
</evidence>
<accession>A0A068Y127</accession>
<proteinExistence type="predicted"/>
<gene>
    <name evidence="1" type="ORF">EmuJ_000285200</name>
</gene>
<name>A0A068Y127_ECHMU</name>
<reference evidence="1" key="1">
    <citation type="journal article" date="2013" name="Nature">
        <title>The genomes of four tapeworm species reveal adaptations to parasitism.</title>
        <authorList>
            <person name="Tsai I.J."/>
            <person name="Zarowiecki M."/>
            <person name="Holroyd N."/>
            <person name="Garciarrubio A."/>
            <person name="Sanchez-Flores A."/>
            <person name="Brooks K.L."/>
            <person name="Tracey A."/>
            <person name="Bobes R.J."/>
            <person name="Fragoso G."/>
            <person name="Sciutto E."/>
            <person name="Aslett M."/>
            <person name="Beasley H."/>
            <person name="Bennett H.M."/>
            <person name="Cai J."/>
            <person name="Camicia F."/>
            <person name="Clark R."/>
            <person name="Cucher M."/>
            <person name="De Silva N."/>
            <person name="Day T.A."/>
            <person name="Deplazes P."/>
            <person name="Estrada K."/>
            <person name="Fernandez C."/>
            <person name="Holland P.W."/>
            <person name="Hou J."/>
            <person name="Hu S."/>
            <person name="Huckvale T."/>
            <person name="Hung S.S."/>
            <person name="Kamenetzky L."/>
            <person name="Keane J.A."/>
            <person name="Kiss F."/>
            <person name="Koziol U."/>
            <person name="Lambert O."/>
            <person name="Liu K."/>
            <person name="Luo X."/>
            <person name="Luo Y."/>
            <person name="Macchiaroli N."/>
            <person name="Nichol S."/>
            <person name="Paps J."/>
            <person name="Parkinson J."/>
            <person name="Pouchkina-Stantcheva N."/>
            <person name="Riddiford N."/>
            <person name="Rosenzvit M."/>
            <person name="Salinas G."/>
            <person name="Wasmuth J.D."/>
            <person name="Zamanian M."/>
            <person name="Zheng Y."/>
            <person name="Cai X."/>
            <person name="Soberon X."/>
            <person name="Olson P.D."/>
            <person name="Laclette J.P."/>
            <person name="Brehm K."/>
            <person name="Berriman M."/>
            <person name="Garciarrubio A."/>
            <person name="Bobes R.J."/>
            <person name="Fragoso G."/>
            <person name="Sanchez-Flores A."/>
            <person name="Estrada K."/>
            <person name="Cevallos M.A."/>
            <person name="Morett E."/>
            <person name="Gonzalez V."/>
            <person name="Portillo T."/>
            <person name="Ochoa-Leyva A."/>
            <person name="Jose M.V."/>
            <person name="Sciutto E."/>
            <person name="Landa A."/>
            <person name="Jimenez L."/>
            <person name="Valdes V."/>
            <person name="Carrero J.C."/>
            <person name="Larralde C."/>
            <person name="Morales-Montor J."/>
            <person name="Limon-Lason J."/>
            <person name="Soberon X."/>
            <person name="Laclette J.P."/>
        </authorList>
    </citation>
    <scope>NUCLEOTIDE SEQUENCE [LARGE SCALE GENOMIC DNA]</scope>
</reference>
<sequence>MNFKLLEAGMFLKGNSTGLVDVVNSFAELYRVGTLRLACP</sequence>
<evidence type="ECO:0000313" key="1">
    <source>
        <dbReference type="EMBL" id="CDS36109.2"/>
    </source>
</evidence>
<reference evidence="1" key="2">
    <citation type="submission" date="2015-11" db="EMBL/GenBank/DDBJ databases">
        <authorList>
            <person name="Zhang Y."/>
            <person name="Guo Z."/>
        </authorList>
    </citation>
    <scope>NUCLEOTIDE SEQUENCE</scope>
</reference>